<dbReference type="InterPro" id="IPR036271">
    <property type="entry name" value="Tet_transcr_reg_TetR-rel_C_sf"/>
</dbReference>
<dbReference type="Gene3D" id="1.10.10.60">
    <property type="entry name" value="Homeodomain-like"/>
    <property type="match status" value="1"/>
</dbReference>
<evidence type="ECO:0000313" key="6">
    <source>
        <dbReference type="EMBL" id="SDM04012.1"/>
    </source>
</evidence>
<dbReference type="Gene3D" id="1.10.357.10">
    <property type="entry name" value="Tetracycline Repressor, domain 2"/>
    <property type="match status" value="1"/>
</dbReference>
<evidence type="ECO:0000313" key="7">
    <source>
        <dbReference type="Proteomes" id="UP000199350"/>
    </source>
</evidence>
<reference evidence="7" key="1">
    <citation type="submission" date="2016-10" db="EMBL/GenBank/DDBJ databases">
        <authorList>
            <person name="Varghese N."/>
            <person name="Submissions S."/>
        </authorList>
    </citation>
    <scope>NUCLEOTIDE SEQUENCE [LARGE SCALE GENOMIC DNA]</scope>
    <source>
        <strain evidence="7">DSM 20632</strain>
    </source>
</reference>
<dbReference type="Pfam" id="PF00440">
    <property type="entry name" value="TetR_N"/>
    <property type="match status" value="1"/>
</dbReference>
<name>A0A1G9PYW4_9CORY</name>
<keyword evidence="2 4" id="KW-0238">DNA-binding</keyword>
<dbReference type="PANTHER" id="PTHR30055:SF234">
    <property type="entry name" value="HTH-TYPE TRANSCRIPTIONAL REGULATOR BETI"/>
    <property type="match status" value="1"/>
</dbReference>
<dbReference type="PROSITE" id="PS50977">
    <property type="entry name" value="HTH_TETR_2"/>
    <property type="match status" value="1"/>
</dbReference>
<keyword evidence="3" id="KW-0804">Transcription</keyword>
<evidence type="ECO:0000256" key="2">
    <source>
        <dbReference type="ARBA" id="ARBA00023125"/>
    </source>
</evidence>
<dbReference type="STRING" id="38302.SAMN04488535_1673"/>
<organism evidence="6 7">
    <name type="scientific">Corynebacterium mycetoides</name>
    <dbReference type="NCBI Taxonomy" id="38302"/>
    <lineage>
        <taxon>Bacteria</taxon>
        <taxon>Bacillati</taxon>
        <taxon>Actinomycetota</taxon>
        <taxon>Actinomycetes</taxon>
        <taxon>Mycobacteriales</taxon>
        <taxon>Corynebacteriaceae</taxon>
        <taxon>Corynebacterium</taxon>
    </lineage>
</organism>
<accession>A0A1G9PYW4</accession>
<dbReference type="EMBL" id="LT629700">
    <property type="protein sequence ID" value="SDM04012.1"/>
    <property type="molecule type" value="Genomic_DNA"/>
</dbReference>
<dbReference type="Proteomes" id="UP000199350">
    <property type="component" value="Chromosome I"/>
</dbReference>
<feature type="DNA-binding region" description="H-T-H motif" evidence="4">
    <location>
        <begin position="40"/>
        <end position="59"/>
    </location>
</feature>
<dbReference type="InterPro" id="IPR001647">
    <property type="entry name" value="HTH_TetR"/>
</dbReference>
<feature type="domain" description="HTH tetR-type" evidence="5">
    <location>
        <begin position="17"/>
        <end position="77"/>
    </location>
</feature>
<dbReference type="AlphaFoldDB" id="A0A1G9PYW4"/>
<keyword evidence="7" id="KW-1185">Reference proteome</keyword>
<proteinExistence type="predicted"/>
<evidence type="ECO:0000256" key="1">
    <source>
        <dbReference type="ARBA" id="ARBA00023015"/>
    </source>
</evidence>
<evidence type="ECO:0000259" key="5">
    <source>
        <dbReference type="PROSITE" id="PS50977"/>
    </source>
</evidence>
<sequence length="200" mass="22135">MNQIETPVRGRRPKRRAATEEKIVRSVLKLAREKGFNAVTIDAVVADSGVAKTTIYRRYTDRVDMLIDTLRHIGLEIPTEYPTTEKGFELYLVNLQDHLENTIGLRLIGSLVASSDEFIEEWRDRVVSELVDGFGRYFQKGIAEGSFSKDVNGGAIATMIVGSVLMRAAFGLKGRKSHARELAAMLWPIVALPEGEGTAG</sequence>
<evidence type="ECO:0000256" key="4">
    <source>
        <dbReference type="PROSITE-ProRule" id="PRU00335"/>
    </source>
</evidence>
<dbReference type="GO" id="GO:0003700">
    <property type="term" value="F:DNA-binding transcription factor activity"/>
    <property type="evidence" value="ECO:0007669"/>
    <property type="project" value="TreeGrafter"/>
</dbReference>
<evidence type="ECO:0000256" key="3">
    <source>
        <dbReference type="ARBA" id="ARBA00023163"/>
    </source>
</evidence>
<dbReference type="PANTHER" id="PTHR30055">
    <property type="entry name" value="HTH-TYPE TRANSCRIPTIONAL REGULATOR RUTR"/>
    <property type="match status" value="1"/>
</dbReference>
<dbReference type="InterPro" id="IPR009057">
    <property type="entry name" value="Homeodomain-like_sf"/>
</dbReference>
<gene>
    <name evidence="6" type="ORF">SAMN04488535_1673</name>
</gene>
<keyword evidence="1" id="KW-0805">Transcription regulation</keyword>
<dbReference type="GO" id="GO:0000976">
    <property type="term" value="F:transcription cis-regulatory region binding"/>
    <property type="evidence" value="ECO:0007669"/>
    <property type="project" value="TreeGrafter"/>
</dbReference>
<dbReference type="SUPFAM" id="SSF46689">
    <property type="entry name" value="Homeodomain-like"/>
    <property type="match status" value="1"/>
</dbReference>
<dbReference type="InterPro" id="IPR050109">
    <property type="entry name" value="HTH-type_TetR-like_transc_reg"/>
</dbReference>
<dbReference type="RefSeq" id="WP_092151148.1">
    <property type="nucleotide sequence ID" value="NZ_LT629700.1"/>
</dbReference>
<dbReference type="OrthoDB" id="9796019at2"/>
<dbReference type="SUPFAM" id="SSF48498">
    <property type="entry name" value="Tetracyclin repressor-like, C-terminal domain"/>
    <property type="match status" value="1"/>
</dbReference>
<protein>
    <submittedName>
        <fullName evidence="6">DNA-binding transcriptional regulator, AcrR family</fullName>
    </submittedName>
</protein>